<reference evidence="1" key="1">
    <citation type="submission" date="2014-11" db="EMBL/GenBank/DDBJ databases">
        <authorList>
            <person name="Amaro Gonzalez C."/>
        </authorList>
    </citation>
    <scope>NUCLEOTIDE SEQUENCE</scope>
</reference>
<protein>
    <submittedName>
        <fullName evidence="1">Uncharacterized protein</fullName>
    </submittedName>
</protein>
<name>A0A0E9QW26_ANGAN</name>
<proteinExistence type="predicted"/>
<dbReference type="AlphaFoldDB" id="A0A0E9QW26"/>
<sequence>MDVGLELRCQSLSRTAVYRMDTISGLFPGVCLLMFDWM</sequence>
<organism evidence="1">
    <name type="scientific">Anguilla anguilla</name>
    <name type="common">European freshwater eel</name>
    <name type="synonym">Muraena anguilla</name>
    <dbReference type="NCBI Taxonomy" id="7936"/>
    <lineage>
        <taxon>Eukaryota</taxon>
        <taxon>Metazoa</taxon>
        <taxon>Chordata</taxon>
        <taxon>Craniata</taxon>
        <taxon>Vertebrata</taxon>
        <taxon>Euteleostomi</taxon>
        <taxon>Actinopterygii</taxon>
        <taxon>Neopterygii</taxon>
        <taxon>Teleostei</taxon>
        <taxon>Anguilliformes</taxon>
        <taxon>Anguillidae</taxon>
        <taxon>Anguilla</taxon>
    </lineage>
</organism>
<dbReference type="EMBL" id="GBXM01088137">
    <property type="protein sequence ID" value="JAH20440.1"/>
    <property type="molecule type" value="Transcribed_RNA"/>
</dbReference>
<reference evidence="1" key="2">
    <citation type="journal article" date="2015" name="Fish Shellfish Immunol.">
        <title>Early steps in the European eel (Anguilla anguilla)-Vibrio vulnificus interaction in the gills: Role of the RtxA13 toxin.</title>
        <authorList>
            <person name="Callol A."/>
            <person name="Pajuelo D."/>
            <person name="Ebbesson L."/>
            <person name="Teles M."/>
            <person name="MacKenzie S."/>
            <person name="Amaro C."/>
        </authorList>
    </citation>
    <scope>NUCLEOTIDE SEQUENCE</scope>
</reference>
<evidence type="ECO:0000313" key="1">
    <source>
        <dbReference type="EMBL" id="JAH20440.1"/>
    </source>
</evidence>
<accession>A0A0E9QW26</accession>